<reference evidence="9" key="1">
    <citation type="submission" date="2016-10" db="EMBL/GenBank/DDBJ databases">
        <authorList>
            <person name="Varghese N."/>
            <person name="Submissions S."/>
        </authorList>
    </citation>
    <scope>NUCLEOTIDE SEQUENCE [LARGE SCALE GENOMIC DNA]</scope>
    <source>
        <strain evidence="9">DSM 13327</strain>
    </source>
</reference>
<evidence type="ECO:0000259" key="7">
    <source>
        <dbReference type="PROSITE" id="PS50109"/>
    </source>
</evidence>
<keyword evidence="6" id="KW-0812">Transmembrane</keyword>
<name>A0A1I4GPI9_9FIRM</name>
<dbReference type="Proteomes" id="UP000199520">
    <property type="component" value="Unassembled WGS sequence"/>
</dbReference>
<organism evidence="8 9">
    <name type="scientific">Pelosinus propionicus DSM 13327</name>
    <dbReference type="NCBI Taxonomy" id="1123291"/>
    <lineage>
        <taxon>Bacteria</taxon>
        <taxon>Bacillati</taxon>
        <taxon>Bacillota</taxon>
        <taxon>Negativicutes</taxon>
        <taxon>Selenomonadales</taxon>
        <taxon>Sporomusaceae</taxon>
        <taxon>Pelosinus</taxon>
    </lineage>
</organism>
<dbReference type="GO" id="GO:0016020">
    <property type="term" value="C:membrane"/>
    <property type="evidence" value="ECO:0007669"/>
    <property type="project" value="InterPro"/>
</dbReference>
<keyword evidence="3" id="KW-0808">Transferase</keyword>
<dbReference type="OrthoDB" id="773385at2"/>
<dbReference type="EC" id="2.7.13.3" evidence="2"/>
<evidence type="ECO:0000313" key="8">
    <source>
        <dbReference type="EMBL" id="SFL31885.1"/>
    </source>
</evidence>
<protein>
    <recommendedName>
        <fullName evidence="2">histidine kinase</fullName>
        <ecNumber evidence="2">2.7.13.3</ecNumber>
    </recommendedName>
</protein>
<gene>
    <name evidence="8" type="ORF">SAMN04490355_1001100</name>
</gene>
<sequence length="278" mass="32180">MNMKRMKWISALCTTLFIGVFEFVRHYFLDFISMSWGNLLVAVVTGILFYIYFHGIFSLLENLYYKLQKGQEERAVLQERDRIARELHDSVSQALFFMNVKVMEIGTALKQQRQPLAEVKELQEAIKFTDADIRQHIFALQKVTHENINLVDVIQNYINVYKEQNNINVDLVIRGNGNSRLNNYVKSQLFRIFQELLFNIRKHAEAKQVDVSLLADEHQFSMIICDHGKGFPKEELNPNKMSFGYKMLKDTACAIDATLQIESISGKGTTVTVSLELK</sequence>
<evidence type="ECO:0000256" key="4">
    <source>
        <dbReference type="ARBA" id="ARBA00022777"/>
    </source>
</evidence>
<proteinExistence type="predicted"/>
<evidence type="ECO:0000256" key="2">
    <source>
        <dbReference type="ARBA" id="ARBA00012438"/>
    </source>
</evidence>
<evidence type="ECO:0000256" key="3">
    <source>
        <dbReference type="ARBA" id="ARBA00022679"/>
    </source>
</evidence>
<dbReference type="Pfam" id="PF07730">
    <property type="entry name" value="HisKA_3"/>
    <property type="match status" value="1"/>
</dbReference>
<dbReference type="InterPro" id="IPR050482">
    <property type="entry name" value="Sensor_HK_TwoCompSys"/>
</dbReference>
<feature type="transmembrane region" description="Helical" evidence="6">
    <location>
        <begin position="39"/>
        <end position="60"/>
    </location>
</feature>
<dbReference type="Gene3D" id="1.20.5.1930">
    <property type="match status" value="1"/>
</dbReference>
<dbReference type="PROSITE" id="PS50109">
    <property type="entry name" value="HIS_KIN"/>
    <property type="match status" value="1"/>
</dbReference>
<feature type="domain" description="Histidine kinase" evidence="7">
    <location>
        <begin position="82"/>
        <end position="278"/>
    </location>
</feature>
<evidence type="ECO:0000256" key="6">
    <source>
        <dbReference type="SAM" id="Phobius"/>
    </source>
</evidence>
<evidence type="ECO:0000313" key="9">
    <source>
        <dbReference type="Proteomes" id="UP000199520"/>
    </source>
</evidence>
<dbReference type="InterPro" id="IPR003594">
    <property type="entry name" value="HATPase_dom"/>
</dbReference>
<keyword evidence="9" id="KW-1185">Reference proteome</keyword>
<dbReference type="EMBL" id="FOTS01000001">
    <property type="protein sequence ID" value="SFL31885.1"/>
    <property type="molecule type" value="Genomic_DNA"/>
</dbReference>
<dbReference type="STRING" id="1123291.SAMN04490355_1001100"/>
<dbReference type="Gene3D" id="3.30.565.10">
    <property type="entry name" value="Histidine kinase-like ATPase, C-terminal domain"/>
    <property type="match status" value="1"/>
</dbReference>
<dbReference type="RefSeq" id="WP_090931876.1">
    <property type="nucleotide sequence ID" value="NZ_FOTS01000001.1"/>
</dbReference>
<dbReference type="AlphaFoldDB" id="A0A1I4GPI9"/>
<comment type="catalytic activity">
    <reaction evidence="1">
        <text>ATP + protein L-histidine = ADP + protein N-phospho-L-histidine.</text>
        <dbReference type="EC" id="2.7.13.3"/>
    </reaction>
</comment>
<dbReference type="Pfam" id="PF02518">
    <property type="entry name" value="HATPase_c"/>
    <property type="match status" value="1"/>
</dbReference>
<accession>A0A1I4GPI9</accession>
<keyword evidence="5" id="KW-0902">Two-component regulatory system</keyword>
<dbReference type="PANTHER" id="PTHR24421">
    <property type="entry name" value="NITRATE/NITRITE SENSOR PROTEIN NARX-RELATED"/>
    <property type="match status" value="1"/>
</dbReference>
<dbReference type="GO" id="GO:0046983">
    <property type="term" value="F:protein dimerization activity"/>
    <property type="evidence" value="ECO:0007669"/>
    <property type="project" value="InterPro"/>
</dbReference>
<dbReference type="CDD" id="cd16917">
    <property type="entry name" value="HATPase_UhpB-NarQ-NarX-like"/>
    <property type="match status" value="1"/>
</dbReference>
<dbReference type="InterPro" id="IPR011712">
    <property type="entry name" value="Sig_transdc_His_kin_sub3_dim/P"/>
</dbReference>
<keyword evidence="6" id="KW-1133">Transmembrane helix</keyword>
<keyword evidence="4 8" id="KW-0418">Kinase</keyword>
<dbReference type="SUPFAM" id="SSF55874">
    <property type="entry name" value="ATPase domain of HSP90 chaperone/DNA topoisomerase II/histidine kinase"/>
    <property type="match status" value="1"/>
</dbReference>
<dbReference type="GO" id="GO:0000155">
    <property type="term" value="F:phosphorelay sensor kinase activity"/>
    <property type="evidence" value="ECO:0007669"/>
    <property type="project" value="InterPro"/>
</dbReference>
<evidence type="ECO:0000256" key="1">
    <source>
        <dbReference type="ARBA" id="ARBA00000085"/>
    </source>
</evidence>
<dbReference type="InterPro" id="IPR005467">
    <property type="entry name" value="His_kinase_dom"/>
</dbReference>
<keyword evidence="6" id="KW-0472">Membrane</keyword>
<dbReference type="InterPro" id="IPR036890">
    <property type="entry name" value="HATPase_C_sf"/>
</dbReference>
<evidence type="ECO:0000256" key="5">
    <source>
        <dbReference type="ARBA" id="ARBA00023012"/>
    </source>
</evidence>